<dbReference type="OMA" id="AKIYRFG"/>
<dbReference type="InParanoid" id="D2VK03"/>
<dbReference type="OrthoDB" id="10255723at2759"/>
<organism evidence="3">
    <name type="scientific">Naegleria gruberi</name>
    <name type="common">Amoeba</name>
    <dbReference type="NCBI Taxonomy" id="5762"/>
    <lineage>
        <taxon>Eukaryota</taxon>
        <taxon>Discoba</taxon>
        <taxon>Heterolobosea</taxon>
        <taxon>Tetramitia</taxon>
        <taxon>Eutetramitia</taxon>
        <taxon>Vahlkampfiidae</taxon>
        <taxon>Naegleria</taxon>
    </lineage>
</organism>
<dbReference type="KEGG" id="ngr:NAEGRDRAFT_80246"/>
<dbReference type="VEuPathDB" id="AmoebaDB:NAEGRDRAFT_80246"/>
<dbReference type="GeneID" id="8852866"/>
<dbReference type="Proteomes" id="UP000006671">
    <property type="component" value="Unassembled WGS sequence"/>
</dbReference>
<protein>
    <submittedName>
        <fullName evidence="2">Uncharacterized protein</fullName>
    </submittedName>
</protein>
<accession>D2VK03</accession>
<dbReference type="EMBL" id="GG738877">
    <property type="protein sequence ID" value="EFC42862.1"/>
    <property type="molecule type" value="Genomic_DNA"/>
</dbReference>
<gene>
    <name evidence="2" type="ORF">NAEGRDRAFT_80246</name>
</gene>
<feature type="region of interest" description="Disordered" evidence="1">
    <location>
        <begin position="379"/>
        <end position="443"/>
    </location>
</feature>
<feature type="compositionally biased region" description="Polar residues" evidence="1">
    <location>
        <begin position="461"/>
        <end position="476"/>
    </location>
</feature>
<keyword evidence="3" id="KW-1185">Reference proteome</keyword>
<evidence type="ECO:0000256" key="1">
    <source>
        <dbReference type="SAM" id="MobiDB-lite"/>
    </source>
</evidence>
<dbReference type="AlphaFoldDB" id="D2VK03"/>
<feature type="compositionally biased region" description="Polar residues" evidence="1">
    <location>
        <begin position="379"/>
        <end position="405"/>
    </location>
</feature>
<name>D2VK03_NAEGR</name>
<sequence>MSNLILVLKEILNTAENNSVRIAALEQTFVTQAELRKQLNQVKEDVKIQFGDSLKESHEALVDSVRRDIHTSVKTSVDREVSSITADIIDFKTRYADKMKEVDSAITDNLKTTIELSNKADRKTSSLQQLVDRLEYRTIRMEDSIREYSENFKKLQSRLSRINQSLNKNNGTNITLDAEIEIDDILEDDKKSKGESTPLVDKKKSKRKLSREENVYTTPDNFDLRKLSEPNTAKESGSPLERHYPLESQESSQSVNSLSDLSAPLRLNMGDLTLTKIQTKVNELKDYVDTLKDTLQHRIAAVKQDLREDFNLNIHATKKDLEDKINTKMEKKDVYHLLGFKSNVKELEKIKADYEFIMSMYAKLDKEVLQLKENPPTANFSFASSNGSPSRRQSIPLSNSQNMANSIVREEARPSAKKIKSTQDDPLNIVNRSTTSPPKERMPHIFGNSAYHKMQKGNVPNKKSATDVSNAGSRPLSNQTLSALSIIDKIANQRSVSAMEFREDEDGEVNLVGSDAKIYRFGNADKKTLRSASPAQLSDSEDEWNIRASIVGRSLPTKKASPAYSLSRLRQDKEISDMA</sequence>
<reference evidence="2 3" key="1">
    <citation type="journal article" date="2010" name="Cell">
        <title>The genome of Naegleria gruberi illuminates early eukaryotic versatility.</title>
        <authorList>
            <person name="Fritz-Laylin L.K."/>
            <person name="Prochnik S.E."/>
            <person name="Ginger M.L."/>
            <person name="Dacks J.B."/>
            <person name="Carpenter M.L."/>
            <person name="Field M.C."/>
            <person name="Kuo A."/>
            <person name="Paredez A."/>
            <person name="Chapman J."/>
            <person name="Pham J."/>
            <person name="Shu S."/>
            <person name="Neupane R."/>
            <person name="Cipriano M."/>
            <person name="Mancuso J."/>
            <person name="Tu H."/>
            <person name="Salamov A."/>
            <person name="Lindquist E."/>
            <person name="Shapiro H."/>
            <person name="Lucas S."/>
            <person name="Grigoriev I.V."/>
            <person name="Cande W.Z."/>
            <person name="Fulton C."/>
            <person name="Rokhsar D.S."/>
            <person name="Dawson S.C."/>
        </authorList>
    </citation>
    <scope>NUCLEOTIDE SEQUENCE [LARGE SCALE GENOMIC DNA]</scope>
    <source>
        <strain evidence="2 3">NEG-M</strain>
    </source>
</reference>
<evidence type="ECO:0000313" key="2">
    <source>
        <dbReference type="EMBL" id="EFC42862.1"/>
    </source>
</evidence>
<dbReference type="RefSeq" id="XP_002675606.1">
    <property type="nucleotide sequence ID" value="XM_002675560.1"/>
</dbReference>
<evidence type="ECO:0000313" key="3">
    <source>
        <dbReference type="Proteomes" id="UP000006671"/>
    </source>
</evidence>
<feature type="compositionally biased region" description="Low complexity" evidence="1">
    <location>
        <begin position="246"/>
        <end position="257"/>
    </location>
</feature>
<feature type="region of interest" description="Disordered" evidence="1">
    <location>
        <begin position="457"/>
        <end position="476"/>
    </location>
</feature>
<proteinExistence type="predicted"/>
<feature type="region of interest" description="Disordered" evidence="1">
    <location>
        <begin position="191"/>
        <end position="257"/>
    </location>
</feature>